<gene>
    <name evidence="9" type="ORF">GP486_006096</name>
</gene>
<dbReference type="CDD" id="cd10917">
    <property type="entry name" value="CE4_NodB_like_6s_7s"/>
    <property type="match status" value="1"/>
</dbReference>
<comment type="cofactor">
    <cofactor evidence="1">
        <name>Co(2+)</name>
        <dbReference type="ChEBI" id="CHEBI:48828"/>
    </cofactor>
</comment>
<dbReference type="InterPro" id="IPR002509">
    <property type="entry name" value="NODB_dom"/>
</dbReference>
<sequence length="610" mass="66146">MKSVLVAALVLVCEVLGSVRNGLGLEAGQAKRVDIGKNDDTMASAANAALYGRQQCTPLLIDDWASQSRLTFLFYNALLRSSSDDGTMSSVLVSHNRVTFTPRNKGSYWYTMFGCVSAVDKGYGGIGSLMKAPPGSTFSVEIQTSPSCDGGNPVSNVKTSQELGWVFDGTEKFYGIPFGKFPGLDTRHLTAVVFSQFNKAVTYGPMGFYCGNAGSAFPDPTTSKVVEPSSTVPATTGASAFVIDKFTKKNSNDLGFYHGGDDTKYYKVSGGKIIFSTSGNADFSWYTQLTDGCIDFTANDKGYVHIAYTGSAEFSIALQQHNPTCDENVNPYPYTWDEVEASRYSNSAGTDIYVPLTHFRIDRTKTIGFALHGFYSKDKTVVSLVEIVKTVPSDFLVPSKLDTAPLIFSCTKPDTFAFAIDDGDPALAKRVTDMVVQAGLNVTFFTVGAALEDPDTGLKGYYAGMLGRGSQMALHSYTHPPVEGLPDLEGIDWEITNDVKVLEGALGVKSRYFRPPFGTVGARTRQRLAALIPNSRVVMWSVDVQDWLWAETSTPGKQLDAFKADVAKGGNLVVMHYLYESTVDLLPKFIEVARSTGKKLVRVDECLGEA</sequence>
<dbReference type="PANTHER" id="PTHR46471:SF6">
    <property type="entry name" value="GLYCOSYL HYDROLASE"/>
    <property type="match status" value="1"/>
</dbReference>
<evidence type="ECO:0000256" key="6">
    <source>
        <dbReference type="ARBA" id="ARBA00023285"/>
    </source>
</evidence>
<keyword evidence="10" id="KW-1185">Reference proteome</keyword>
<name>A0A9P8L7Z8_9PEZI</name>
<dbReference type="EMBL" id="JAGHQM010001284">
    <property type="protein sequence ID" value="KAH0555959.1"/>
    <property type="molecule type" value="Genomic_DNA"/>
</dbReference>
<dbReference type="Gene3D" id="3.20.20.370">
    <property type="entry name" value="Glycoside hydrolase/deacetylase"/>
    <property type="match status" value="1"/>
</dbReference>
<proteinExistence type="predicted"/>
<comment type="caution">
    <text evidence="9">The sequence shown here is derived from an EMBL/GenBank/DDBJ whole genome shotgun (WGS) entry which is preliminary data.</text>
</comment>
<dbReference type="GO" id="GO:0046872">
    <property type="term" value="F:metal ion binding"/>
    <property type="evidence" value="ECO:0007669"/>
    <property type="project" value="UniProtKB-KW"/>
</dbReference>
<feature type="domain" description="NodB homology" evidence="8">
    <location>
        <begin position="414"/>
        <end position="601"/>
    </location>
</feature>
<protein>
    <recommendedName>
        <fullName evidence="8">NodB homology domain-containing protein</fullName>
    </recommendedName>
</protein>
<keyword evidence="6" id="KW-0170">Cobalt</keyword>
<evidence type="ECO:0000313" key="9">
    <source>
        <dbReference type="EMBL" id="KAH0555959.1"/>
    </source>
</evidence>
<evidence type="ECO:0000256" key="2">
    <source>
        <dbReference type="ARBA" id="ARBA00022723"/>
    </source>
</evidence>
<dbReference type="AlphaFoldDB" id="A0A9P8L7Z8"/>
<accession>A0A9P8L7Z8</accession>
<keyword evidence="5" id="KW-0119">Carbohydrate metabolism</keyword>
<keyword evidence="2" id="KW-0479">Metal-binding</keyword>
<evidence type="ECO:0000313" key="10">
    <source>
        <dbReference type="Proteomes" id="UP000750711"/>
    </source>
</evidence>
<evidence type="ECO:0000256" key="5">
    <source>
        <dbReference type="ARBA" id="ARBA00023277"/>
    </source>
</evidence>
<feature type="signal peptide" evidence="7">
    <location>
        <begin position="1"/>
        <end position="17"/>
    </location>
</feature>
<evidence type="ECO:0000256" key="4">
    <source>
        <dbReference type="ARBA" id="ARBA00022801"/>
    </source>
</evidence>
<dbReference type="InterPro" id="IPR011330">
    <property type="entry name" value="Glyco_hydro/deAcase_b/a-brl"/>
</dbReference>
<keyword evidence="4" id="KW-0378">Hydrolase</keyword>
<dbReference type="PANTHER" id="PTHR46471">
    <property type="entry name" value="CHITIN DEACETYLASE"/>
    <property type="match status" value="1"/>
</dbReference>
<reference evidence="9" key="1">
    <citation type="submission" date="2021-03" db="EMBL/GenBank/DDBJ databases">
        <title>Comparative genomics and phylogenomic investigation of the class Geoglossomycetes provide insights into ecological specialization and systematics.</title>
        <authorList>
            <person name="Melie T."/>
            <person name="Pirro S."/>
            <person name="Miller A.N."/>
            <person name="Quandt A."/>
        </authorList>
    </citation>
    <scope>NUCLEOTIDE SEQUENCE</scope>
    <source>
        <strain evidence="9">CAQ_001_2017</strain>
    </source>
</reference>
<dbReference type="Pfam" id="PF01522">
    <property type="entry name" value="Polysacc_deac_1"/>
    <property type="match status" value="1"/>
</dbReference>
<organism evidence="9 10">
    <name type="scientific">Trichoglossum hirsutum</name>
    <dbReference type="NCBI Taxonomy" id="265104"/>
    <lineage>
        <taxon>Eukaryota</taxon>
        <taxon>Fungi</taxon>
        <taxon>Dikarya</taxon>
        <taxon>Ascomycota</taxon>
        <taxon>Pezizomycotina</taxon>
        <taxon>Geoglossomycetes</taxon>
        <taxon>Geoglossales</taxon>
        <taxon>Geoglossaceae</taxon>
        <taxon>Trichoglossum</taxon>
    </lineage>
</organism>
<dbReference type="PROSITE" id="PS51677">
    <property type="entry name" value="NODB"/>
    <property type="match status" value="1"/>
</dbReference>
<dbReference type="Proteomes" id="UP000750711">
    <property type="component" value="Unassembled WGS sequence"/>
</dbReference>
<dbReference type="GO" id="GO:0016810">
    <property type="term" value="F:hydrolase activity, acting on carbon-nitrogen (but not peptide) bonds"/>
    <property type="evidence" value="ECO:0007669"/>
    <property type="project" value="InterPro"/>
</dbReference>
<evidence type="ECO:0000259" key="8">
    <source>
        <dbReference type="PROSITE" id="PS51677"/>
    </source>
</evidence>
<keyword evidence="3 7" id="KW-0732">Signal</keyword>
<evidence type="ECO:0000256" key="7">
    <source>
        <dbReference type="SAM" id="SignalP"/>
    </source>
</evidence>
<dbReference type="GO" id="GO:0005975">
    <property type="term" value="P:carbohydrate metabolic process"/>
    <property type="evidence" value="ECO:0007669"/>
    <property type="project" value="InterPro"/>
</dbReference>
<evidence type="ECO:0000256" key="1">
    <source>
        <dbReference type="ARBA" id="ARBA00001941"/>
    </source>
</evidence>
<evidence type="ECO:0000256" key="3">
    <source>
        <dbReference type="ARBA" id="ARBA00022729"/>
    </source>
</evidence>
<feature type="chain" id="PRO_5040492712" description="NodB homology domain-containing protein" evidence="7">
    <location>
        <begin position="18"/>
        <end position="610"/>
    </location>
</feature>
<dbReference type="SUPFAM" id="SSF88713">
    <property type="entry name" value="Glycoside hydrolase/deacetylase"/>
    <property type="match status" value="1"/>
</dbReference>